<dbReference type="EMBL" id="MT774405">
    <property type="protein sequence ID" value="QOR60055.1"/>
    <property type="molecule type" value="Genomic_DNA"/>
</dbReference>
<dbReference type="Proteomes" id="UP000594057">
    <property type="component" value="Segment"/>
</dbReference>
<sequence>MGILSKLTRAMRIRKIRREARQKAYEALCLSPLKYSRAIAEIDCVIDGHKWSSEFDPKKEIAKGTTKRVYCKHCGVYYHTHTYKENI</sequence>
<accession>A0A7M1S018</accession>
<dbReference type="RefSeq" id="YP_010113028.1">
    <property type="nucleotide sequence ID" value="NC_055898.1"/>
</dbReference>
<proteinExistence type="predicted"/>
<protein>
    <submittedName>
        <fullName evidence="1">Uncharacterized protein</fullName>
    </submittedName>
</protein>
<dbReference type="GeneID" id="65131525"/>
<dbReference type="KEGG" id="vg:65131525"/>
<evidence type="ECO:0000313" key="1">
    <source>
        <dbReference type="EMBL" id="QOR60055.1"/>
    </source>
</evidence>
<keyword evidence="2" id="KW-1185">Reference proteome</keyword>
<organism evidence="1 2">
    <name type="scientific">uncultured phage cr115_1</name>
    <dbReference type="NCBI Taxonomy" id="2772089"/>
    <lineage>
        <taxon>Viruses</taxon>
        <taxon>Duplodnaviria</taxon>
        <taxon>Heunggongvirae</taxon>
        <taxon>Uroviricota</taxon>
        <taxon>Caudoviricetes</taxon>
        <taxon>Crassvirales</taxon>
        <taxon>Suoliviridae</taxon>
        <taxon>Uncouvirinae</taxon>
        <taxon>Birpovirus</taxon>
        <taxon>Birpovirus hiberniae</taxon>
    </lineage>
</organism>
<evidence type="ECO:0000313" key="2">
    <source>
        <dbReference type="Proteomes" id="UP000594057"/>
    </source>
</evidence>
<reference evidence="1 2" key="1">
    <citation type="submission" date="2020-07" db="EMBL/GenBank/DDBJ databases">
        <title>Taxonomic proposal: Crassvirales, a new order of highly abundant and diverse bacterial viruses.</title>
        <authorList>
            <person name="Shkoporov A.N."/>
            <person name="Stockdale S.R."/>
            <person name="Guerin E."/>
            <person name="Ross R.P."/>
            <person name="Hill C."/>
        </authorList>
    </citation>
    <scope>NUCLEOTIDE SEQUENCE [LARGE SCALE GENOMIC DNA]</scope>
</reference>
<name>A0A7M1S018_9CAUD</name>